<feature type="compositionally biased region" description="Polar residues" evidence="1">
    <location>
        <begin position="53"/>
        <end position="63"/>
    </location>
</feature>
<reference evidence="3" key="1">
    <citation type="journal article" date="2020" name="BMC">
        <title>Leishmania infection induces a limited differential gene expression in the sand fly midgut.</title>
        <authorList>
            <person name="Coutinho-Abreu I.V."/>
            <person name="Serafim T.D."/>
            <person name="Meneses C."/>
            <person name="Kamhawi S."/>
            <person name="Oliveira F."/>
            <person name="Valenzuela J.G."/>
        </authorList>
    </citation>
    <scope>NUCLEOTIDE SEQUENCE</scope>
    <source>
        <strain evidence="3">Jacobina</strain>
        <tissue evidence="3">Midgut</tissue>
    </source>
</reference>
<feature type="region of interest" description="Disordered" evidence="1">
    <location>
        <begin position="1"/>
        <end position="99"/>
    </location>
</feature>
<organism evidence="3">
    <name type="scientific">Lutzomyia longipalpis</name>
    <name type="common">Sand fly</name>
    <dbReference type="NCBI Taxonomy" id="7200"/>
    <lineage>
        <taxon>Eukaryota</taxon>
        <taxon>Metazoa</taxon>
        <taxon>Ecdysozoa</taxon>
        <taxon>Arthropoda</taxon>
        <taxon>Hexapoda</taxon>
        <taxon>Insecta</taxon>
        <taxon>Pterygota</taxon>
        <taxon>Neoptera</taxon>
        <taxon>Endopterygota</taxon>
        <taxon>Diptera</taxon>
        <taxon>Nematocera</taxon>
        <taxon>Psychodoidea</taxon>
        <taxon>Psychodidae</taxon>
        <taxon>Lutzomyia</taxon>
        <taxon>Lutzomyia</taxon>
    </lineage>
</organism>
<evidence type="ECO:0000313" key="3">
    <source>
        <dbReference type="EMBL" id="MBC1174941.1"/>
    </source>
</evidence>
<protein>
    <submittedName>
        <fullName evidence="3">Putative nucleic-acid-binding protein from transposon x-element</fullName>
    </submittedName>
</protein>
<dbReference type="SMART" id="SM00596">
    <property type="entry name" value="PRE_C2HC"/>
    <property type="match status" value="1"/>
</dbReference>
<dbReference type="Pfam" id="PF07530">
    <property type="entry name" value="PRE_C2HC"/>
    <property type="match status" value="1"/>
</dbReference>
<evidence type="ECO:0000256" key="1">
    <source>
        <dbReference type="SAM" id="MobiDB-lite"/>
    </source>
</evidence>
<proteinExistence type="predicted"/>
<evidence type="ECO:0000259" key="2">
    <source>
        <dbReference type="SMART" id="SM00596"/>
    </source>
</evidence>
<feature type="domain" description="Pre-C2HC" evidence="2">
    <location>
        <begin position="180"/>
        <end position="248"/>
    </location>
</feature>
<dbReference type="AlphaFoldDB" id="A0A7G3ALG9"/>
<dbReference type="EMBL" id="GITU01006238">
    <property type="protein sequence ID" value="MBC1174941.1"/>
    <property type="molecule type" value="Transcribed_RNA"/>
</dbReference>
<name>A0A7G3ALG9_LUTLO</name>
<dbReference type="InterPro" id="IPR006579">
    <property type="entry name" value="Pre_C2HC_dom"/>
</dbReference>
<sequence>MANNNEPATMDMDDADNSRWQTIAGKRKAQTPPRETTAKKQTTITDYLPPAQPVTTENRYSSLTEEVNENNSGNNDNNEDETSNVDNPRQEPTTRPPPIVVYDVTSISDLTTYLNDHAPNGYTMKTLSRNQIKIQTKTAVAYREVLAKLKEKNIQLHSYQCKDEKPFRVVLRNMHFTMDVKEIKDALLEKGHVVRDIRNIKHGKTKAPLPMFFINLAPASNNKDIYAIDSILHMKVIFEAPRPRREIPQCSRCQSFNHTKKYCNRAPRCVKCIESHLSKECPRKQRDEESPANAVEEMFTTFSATFPPSFDPFVDPEGPVCTSARASSAYSPRSLFCTTRADFDQSPANAVQGMLTTFSATFPPSFDPFVDPEGPACTSE</sequence>
<accession>A0A7G3ALG9</accession>